<protein>
    <recommendedName>
        <fullName evidence="3">Tetratricopeptide repeat protein 30</fullName>
    </recommendedName>
</protein>
<keyword evidence="2 3" id="KW-0802">TPR repeat</keyword>
<dbReference type="GO" id="GO:0120170">
    <property type="term" value="F:intraciliary transport particle B binding"/>
    <property type="evidence" value="ECO:0007669"/>
    <property type="project" value="TreeGrafter"/>
</dbReference>
<evidence type="ECO:0000256" key="2">
    <source>
        <dbReference type="ARBA" id="ARBA00022803"/>
    </source>
</evidence>
<accession>A0AAV7BJF3</accession>
<dbReference type="PANTHER" id="PTHR20931">
    <property type="entry name" value="TETRATRICOPEPTIDE REPEAT PROTEIN 30"/>
    <property type="match status" value="1"/>
</dbReference>
<organism evidence="4 5">
    <name type="scientific">Engystomops pustulosus</name>
    <name type="common">Tungara frog</name>
    <name type="synonym">Physalaemus pustulosus</name>
    <dbReference type="NCBI Taxonomy" id="76066"/>
    <lineage>
        <taxon>Eukaryota</taxon>
        <taxon>Metazoa</taxon>
        <taxon>Chordata</taxon>
        <taxon>Craniata</taxon>
        <taxon>Vertebrata</taxon>
        <taxon>Euteleostomi</taxon>
        <taxon>Amphibia</taxon>
        <taxon>Batrachia</taxon>
        <taxon>Anura</taxon>
        <taxon>Neobatrachia</taxon>
        <taxon>Hyloidea</taxon>
        <taxon>Leptodactylidae</taxon>
        <taxon>Leiuperinae</taxon>
        <taxon>Engystomops</taxon>
    </lineage>
</organism>
<comment type="similarity">
    <text evidence="3">Belongs to the TTC30/dfy-1/fleer family.</text>
</comment>
<proteinExistence type="inferred from homology"/>
<sequence length="69" mass="8234">MSKHMIMLQDNVIYECIQFLEHCEIYGKNIPALIEQPLEEEKMHIGKNTVTYEARQLKALMYEITSWNM</sequence>
<keyword evidence="5" id="KW-1185">Reference proteome</keyword>
<keyword evidence="1" id="KW-0677">Repeat</keyword>
<dbReference type="InterPro" id="IPR039941">
    <property type="entry name" value="TT30"/>
</dbReference>
<dbReference type="PANTHER" id="PTHR20931:SF0">
    <property type="entry name" value="TETRATRICOPEPTIDE REPEAT PROTEIN 30"/>
    <property type="match status" value="1"/>
</dbReference>
<dbReference type="GO" id="GO:0042073">
    <property type="term" value="P:intraciliary transport"/>
    <property type="evidence" value="ECO:0007669"/>
    <property type="project" value="UniProtKB-UniRule"/>
</dbReference>
<comment type="subcellular location">
    <subcellularLocation>
        <location evidence="3">Cell projection</location>
        <location evidence="3">Cilium</location>
    </subcellularLocation>
</comment>
<dbReference type="EMBL" id="WNYA01000005">
    <property type="protein sequence ID" value="KAG8572746.1"/>
    <property type="molecule type" value="Genomic_DNA"/>
</dbReference>
<keyword evidence="3" id="KW-0970">Cilium biogenesis/degradation</keyword>
<dbReference type="GO" id="GO:0030992">
    <property type="term" value="C:intraciliary transport particle B"/>
    <property type="evidence" value="ECO:0007669"/>
    <property type="project" value="TreeGrafter"/>
</dbReference>
<gene>
    <name evidence="4" type="ORF">GDO81_012152</name>
</gene>
<keyword evidence="3" id="KW-0969">Cilium</keyword>
<dbReference type="Proteomes" id="UP000824782">
    <property type="component" value="Unassembled WGS sequence"/>
</dbReference>
<dbReference type="GO" id="GO:0005879">
    <property type="term" value="C:axonemal microtubule"/>
    <property type="evidence" value="ECO:0007669"/>
    <property type="project" value="UniProtKB-UniRule"/>
</dbReference>
<dbReference type="AlphaFoldDB" id="A0AAV7BJF3"/>
<reference evidence="4" key="1">
    <citation type="thesis" date="2020" institute="ProQuest LLC" country="789 East Eisenhower Parkway, Ann Arbor, MI, USA">
        <title>Comparative Genomics and Chromosome Evolution.</title>
        <authorList>
            <person name="Mudd A.B."/>
        </authorList>
    </citation>
    <scope>NUCLEOTIDE SEQUENCE</scope>
    <source>
        <strain evidence="4">237g6f4</strain>
        <tissue evidence="4">Blood</tissue>
    </source>
</reference>
<name>A0AAV7BJF3_ENGPU</name>
<evidence type="ECO:0000256" key="3">
    <source>
        <dbReference type="RuleBase" id="RU367070"/>
    </source>
</evidence>
<comment type="caution">
    <text evidence="4">The sequence shown here is derived from an EMBL/GenBank/DDBJ whole genome shotgun (WGS) entry which is preliminary data.</text>
</comment>
<comment type="function">
    <text evidence="3">Required for polyglutamylation of axonemal tubulin. Plays a role in anterograde intraflagellar transport (IFT), the process by which cilia precursors are transported from the base of the cilium to the site of their incorporation at the tip.</text>
</comment>
<evidence type="ECO:0000313" key="5">
    <source>
        <dbReference type="Proteomes" id="UP000824782"/>
    </source>
</evidence>
<evidence type="ECO:0000256" key="1">
    <source>
        <dbReference type="ARBA" id="ARBA00022737"/>
    </source>
</evidence>
<keyword evidence="3" id="KW-0966">Cell projection</keyword>
<evidence type="ECO:0000313" key="4">
    <source>
        <dbReference type="EMBL" id="KAG8572746.1"/>
    </source>
</evidence>